<keyword evidence="3" id="KW-0411">Iron-sulfur</keyword>
<dbReference type="EMBL" id="BARU01029954">
    <property type="protein sequence ID" value="GAH72925.1"/>
    <property type="molecule type" value="Genomic_DNA"/>
</dbReference>
<evidence type="ECO:0000256" key="2">
    <source>
        <dbReference type="ARBA" id="ARBA00023004"/>
    </source>
</evidence>
<feature type="non-terminal residue" evidence="5">
    <location>
        <position position="63"/>
    </location>
</feature>
<proteinExistence type="predicted"/>
<evidence type="ECO:0000313" key="5">
    <source>
        <dbReference type="EMBL" id="GAH72925.1"/>
    </source>
</evidence>
<evidence type="ECO:0000259" key="4">
    <source>
        <dbReference type="PROSITE" id="PS51669"/>
    </source>
</evidence>
<keyword evidence="2" id="KW-0408">Iron</keyword>
<evidence type="ECO:0000256" key="1">
    <source>
        <dbReference type="ARBA" id="ARBA00022723"/>
    </source>
</evidence>
<gene>
    <name evidence="5" type="ORF">S03H2_47589</name>
</gene>
<dbReference type="PROSITE" id="PS51669">
    <property type="entry name" value="4FE4S_MOW_BIS_MGD"/>
    <property type="match status" value="1"/>
</dbReference>
<dbReference type="GO" id="GO:0016491">
    <property type="term" value="F:oxidoreductase activity"/>
    <property type="evidence" value="ECO:0007669"/>
    <property type="project" value="InterPro"/>
</dbReference>
<dbReference type="SMART" id="SM00926">
    <property type="entry name" value="Molybdop_Fe4S4"/>
    <property type="match status" value="1"/>
</dbReference>
<sequence length="63" mass="6302">MNSTIIKAICGICQIGCGILVHIDNGQVIKIEGDPESPLNKGGAMPQEAGVAGISLSSGPVKA</sequence>
<reference evidence="5" key="1">
    <citation type="journal article" date="2014" name="Front. Microbiol.">
        <title>High frequency of phylogenetically diverse reductive dehalogenase-homologous genes in deep subseafloor sedimentary metagenomes.</title>
        <authorList>
            <person name="Kawai M."/>
            <person name="Futagami T."/>
            <person name="Toyoda A."/>
            <person name="Takaki Y."/>
            <person name="Nishi S."/>
            <person name="Hori S."/>
            <person name="Arai W."/>
            <person name="Tsubouchi T."/>
            <person name="Morono Y."/>
            <person name="Uchiyama I."/>
            <person name="Ito T."/>
            <person name="Fujiyama A."/>
            <person name="Inagaki F."/>
            <person name="Takami H."/>
        </authorList>
    </citation>
    <scope>NUCLEOTIDE SEQUENCE</scope>
    <source>
        <strain evidence="5">Expedition CK06-06</strain>
    </source>
</reference>
<protein>
    <recommendedName>
        <fullName evidence="4">4Fe-4S Mo/W bis-MGD-type domain-containing protein</fullName>
    </recommendedName>
</protein>
<keyword evidence="1" id="KW-0479">Metal-binding</keyword>
<dbReference type="AlphaFoldDB" id="X1IUI6"/>
<dbReference type="InterPro" id="IPR006963">
    <property type="entry name" value="Mopterin_OxRdtase_4Fe-4S_dom"/>
</dbReference>
<dbReference type="Pfam" id="PF04879">
    <property type="entry name" value="Molybdop_Fe4S4"/>
    <property type="match status" value="1"/>
</dbReference>
<feature type="domain" description="4Fe-4S Mo/W bis-MGD-type" evidence="4">
    <location>
        <begin position="3"/>
        <end position="59"/>
    </location>
</feature>
<accession>X1IUI6</accession>
<evidence type="ECO:0000256" key="3">
    <source>
        <dbReference type="ARBA" id="ARBA00023014"/>
    </source>
</evidence>
<dbReference type="GO" id="GO:0046872">
    <property type="term" value="F:metal ion binding"/>
    <property type="evidence" value="ECO:0007669"/>
    <property type="project" value="UniProtKB-KW"/>
</dbReference>
<dbReference type="Gene3D" id="2.20.25.90">
    <property type="entry name" value="ADC-like domains"/>
    <property type="match status" value="1"/>
</dbReference>
<dbReference type="SUPFAM" id="SSF53706">
    <property type="entry name" value="Formate dehydrogenase/DMSO reductase, domains 1-3"/>
    <property type="match status" value="1"/>
</dbReference>
<organism evidence="5">
    <name type="scientific">marine sediment metagenome</name>
    <dbReference type="NCBI Taxonomy" id="412755"/>
    <lineage>
        <taxon>unclassified sequences</taxon>
        <taxon>metagenomes</taxon>
        <taxon>ecological metagenomes</taxon>
    </lineage>
</organism>
<name>X1IUI6_9ZZZZ</name>
<comment type="caution">
    <text evidence="5">The sequence shown here is derived from an EMBL/GenBank/DDBJ whole genome shotgun (WGS) entry which is preliminary data.</text>
</comment>
<dbReference type="GO" id="GO:0051536">
    <property type="term" value="F:iron-sulfur cluster binding"/>
    <property type="evidence" value="ECO:0007669"/>
    <property type="project" value="UniProtKB-KW"/>
</dbReference>